<accession>A0AA39NBD2</accession>
<dbReference type="SUPFAM" id="SSF48371">
    <property type="entry name" value="ARM repeat"/>
    <property type="match status" value="1"/>
</dbReference>
<evidence type="ECO:0000256" key="3">
    <source>
        <dbReference type="SAM" id="MobiDB-lite"/>
    </source>
</evidence>
<feature type="compositionally biased region" description="Basic and acidic residues" evidence="3">
    <location>
        <begin position="452"/>
        <end position="461"/>
    </location>
</feature>
<feature type="compositionally biased region" description="Low complexity" evidence="3">
    <location>
        <begin position="414"/>
        <end position="424"/>
    </location>
</feature>
<gene>
    <name evidence="4" type="ORF">EV420DRAFT_1192343</name>
</gene>
<name>A0AA39NBD2_ARMTA</name>
<dbReference type="GeneID" id="85349845"/>
<comment type="similarity">
    <text evidence="1">Belongs to the API5 family.</text>
</comment>
<organism evidence="4 5">
    <name type="scientific">Armillaria tabescens</name>
    <name type="common">Ringless honey mushroom</name>
    <name type="synonym">Agaricus tabescens</name>
    <dbReference type="NCBI Taxonomy" id="1929756"/>
    <lineage>
        <taxon>Eukaryota</taxon>
        <taxon>Fungi</taxon>
        <taxon>Dikarya</taxon>
        <taxon>Basidiomycota</taxon>
        <taxon>Agaricomycotina</taxon>
        <taxon>Agaricomycetes</taxon>
        <taxon>Agaricomycetidae</taxon>
        <taxon>Agaricales</taxon>
        <taxon>Marasmiineae</taxon>
        <taxon>Physalacriaceae</taxon>
        <taxon>Desarmillaria</taxon>
    </lineage>
</organism>
<dbReference type="AlphaFoldDB" id="A0AA39NBD2"/>
<dbReference type="InterPro" id="IPR016024">
    <property type="entry name" value="ARM-type_fold"/>
</dbReference>
<keyword evidence="5" id="KW-1185">Reference proteome</keyword>
<protein>
    <recommendedName>
        <fullName evidence="6">Apoptosis inhibitor 5</fullName>
    </recommendedName>
</protein>
<dbReference type="Proteomes" id="UP001175211">
    <property type="component" value="Unassembled WGS sequence"/>
</dbReference>
<dbReference type="GO" id="GO:0003723">
    <property type="term" value="F:RNA binding"/>
    <property type="evidence" value="ECO:0007669"/>
    <property type="project" value="TreeGrafter"/>
</dbReference>
<evidence type="ECO:0000256" key="1">
    <source>
        <dbReference type="ARBA" id="ARBA00009515"/>
    </source>
</evidence>
<evidence type="ECO:0008006" key="6">
    <source>
        <dbReference type="Google" id="ProtNLM"/>
    </source>
</evidence>
<dbReference type="EMBL" id="JAUEPS010000009">
    <property type="protein sequence ID" value="KAK0462502.1"/>
    <property type="molecule type" value="Genomic_DNA"/>
</dbReference>
<keyword evidence="2" id="KW-0053">Apoptosis</keyword>
<sequence>MATERNQKDQEREINLLLRRAKESAEKGSPPRKAALQKLIDLAHSSSAYFKILAAQNIKFFFADFPELEEDAINAVYDICEDQSSKVRTEGYIAITGLSAADNDWVKRNTDVLLQLLQSEELEEVAVIKTALREHLIMAPSVTLGVLFDQIVPADDSMDEEEITIRERLRGLVLAFMTNEAKETINQNPQLNNQFAEGLTLAIPRLADNEAASFIREHILPLSMFSSRSRQGDLLLQAMIRKLEASDLKRSPLTPTTRSYLSLAHHLTVDKKISSPLDLLKFYYGTLTSKITLMRLSQDDQTLVLCQLAEILAACEEDLKNSRLPEREQLQKQVYAVIDVSPIFFERLGGSIDTKERSRKACELLLNSCIQRKAQQAPQWTVPTSINSAVQALAAKTSNQALQLLIRSLAPTVAPTSTATTGPSNVTNIPASLPPRPAARASVDVSRKMRISGRDADHIIKDASPQANPSKRNSPREDPPRYQKRAKMGNGSGLSLLNRLADSASHPSQGSIERRPISGRTPQQRPPDNSMDIDTPPQGGYSIKGAAKMESASAVGTDRQPPRPPPSLIDRLESERNHISGMGDAFGSRGKQKR</sequence>
<dbReference type="InterPro" id="IPR008383">
    <property type="entry name" value="API5"/>
</dbReference>
<evidence type="ECO:0000313" key="5">
    <source>
        <dbReference type="Proteomes" id="UP001175211"/>
    </source>
</evidence>
<dbReference type="Pfam" id="PF05918">
    <property type="entry name" value="API5"/>
    <property type="match status" value="1"/>
</dbReference>
<dbReference type="PANTHER" id="PTHR12758">
    <property type="entry name" value="APOPTOSIS INHIBITOR 5-RELATED"/>
    <property type="match status" value="1"/>
</dbReference>
<reference evidence="4" key="1">
    <citation type="submission" date="2023-06" db="EMBL/GenBank/DDBJ databases">
        <authorList>
            <consortium name="Lawrence Berkeley National Laboratory"/>
            <person name="Ahrendt S."/>
            <person name="Sahu N."/>
            <person name="Indic B."/>
            <person name="Wong-Bajracharya J."/>
            <person name="Merenyi Z."/>
            <person name="Ke H.-M."/>
            <person name="Monk M."/>
            <person name="Kocsube S."/>
            <person name="Drula E."/>
            <person name="Lipzen A."/>
            <person name="Balint B."/>
            <person name="Henrissat B."/>
            <person name="Andreopoulos B."/>
            <person name="Martin F.M."/>
            <person name="Harder C.B."/>
            <person name="Rigling D."/>
            <person name="Ford K.L."/>
            <person name="Foster G.D."/>
            <person name="Pangilinan J."/>
            <person name="Papanicolaou A."/>
            <person name="Barry K."/>
            <person name="LaButti K."/>
            <person name="Viragh M."/>
            <person name="Koriabine M."/>
            <person name="Yan M."/>
            <person name="Riley R."/>
            <person name="Champramary S."/>
            <person name="Plett K.L."/>
            <person name="Tsai I.J."/>
            <person name="Slot J."/>
            <person name="Sipos G."/>
            <person name="Plett J."/>
            <person name="Nagy L.G."/>
            <person name="Grigoriev I.V."/>
        </authorList>
    </citation>
    <scope>NUCLEOTIDE SEQUENCE</scope>
    <source>
        <strain evidence="4">CCBAS 213</strain>
    </source>
</reference>
<dbReference type="RefSeq" id="XP_060334114.1">
    <property type="nucleotide sequence ID" value="XM_060466297.1"/>
</dbReference>
<feature type="region of interest" description="Disordered" evidence="3">
    <location>
        <begin position="414"/>
        <end position="594"/>
    </location>
</feature>
<dbReference type="GO" id="GO:0006915">
    <property type="term" value="P:apoptotic process"/>
    <property type="evidence" value="ECO:0007669"/>
    <property type="project" value="UniProtKB-KW"/>
</dbReference>
<proteinExistence type="inferred from homology"/>
<dbReference type="GO" id="GO:0043066">
    <property type="term" value="P:negative regulation of apoptotic process"/>
    <property type="evidence" value="ECO:0007669"/>
    <property type="project" value="TreeGrafter"/>
</dbReference>
<comment type="caution">
    <text evidence="4">The sequence shown here is derived from an EMBL/GenBank/DDBJ whole genome shotgun (WGS) entry which is preliminary data.</text>
</comment>
<evidence type="ECO:0000256" key="2">
    <source>
        <dbReference type="ARBA" id="ARBA00022703"/>
    </source>
</evidence>
<dbReference type="GO" id="GO:0005634">
    <property type="term" value="C:nucleus"/>
    <property type="evidence" value="ECO:0007669"/>
    <property type="project" value="TreeGrafter"/>
</dbReference>
<evidence type="ECO:0000313" key="4">
    <source>
        <dbReference type="EMBL" id="KAK0462502.1"/>
    </source>
</evidence>
<dbReference type="PANTHER" id="PTHR12758:SF19">
    <property type="entry name" value="APOPTOSIS INHIBITOR 5"/>
    <property type="match status" value="1"/>
</dbReference>